<feature type="compositionally biased region" description="Polar residues" evidence="1">
    <location>
        <begin position="1"/>
        <end position="16"/>
    </location>
</feature>
<dbReference type="KEGG" id="cvg:107088383"/>
<dbReference type="Proteomes" id="UP000265020">
    <property type="component" value="Unassembled WGS sequence"/>
</dbReference>
<dbReference type="FunFam" id="2.30.42.10:FF:000122">
    <property type="entry name" value="Pro-interleukin-16"/>
    <property type="match status" value="1"/>
</dbReference>
<dbReference type="GeneID" id="107088383"/>
<dbReference type="PROSITE" id="PS50106">
    <property type="entry name" value="PDZ"/>
    <property type="match status" value="2"/>
</dbReference>
<reference evidence="3" key="1">
    <citation type="submission" date="2025-05" db="UniProtKB">
        <authorList>
            <consortium name="Ensembl"/>
        </authorList>
    </citation>
    <scope>IDENTIFICATION</scope>
</reference>
<dbReference type="Ensembl" id="ENSCVAT00000009422.1">
    <property type="protein sequence ID" value="ENSCVAP00000022381.1"/>
    <property type="gene ID" value="ENSCVAG00000005029.1"/>
</dbReference>
<dbReference type="GO" id="GO:0030595">
    <property type="term" value="P:leukocyte chemotaxis"/>
    <property type="evidence" value="ECO:0007669"/>
    <property type="project" value="TreeGrafter"/>
</dbReference>
<dbReference type="RefSeq" id="XP_015235999.1">
    <property type="nucleotide sequence ID" value="XM_015380513.1"/>
</dbReference>
<dbReference type="PANTHER" id="PTHR48484">
    <property type="entry name" value="PRO-INTERLEUKIN-16"/>
    <property type="match status" value="1"/>
</dbReference>
<dbReference type="RefSeq" id="XP_015236000.1">
    <property type="nucleotide sequence ID" value="XM_015380514.1"/>
</dbReference>
<dbReference type="GeneTree" id="ENSGT00940000156178"/>
<organism evidence="3 4">
    <name type="scientific">Cyprinodon variegatus</name>
    <name type="common">Sheepshead minnow</name>
    <dbReference type="NCBI Taxonomy" id="28743"/>
    <lineage>
        <taxon>Eukaryota</taxon>
        <taxon>Metazoa</taxon>
        <taxon>Chordata</taxon>
        <taxon>Craniata</taxon>
        <taxon>Vertebrata</taxon>
        <taxon>Euteleostomi</taxon>
        <taxon>Actinopterygii</taxon>
        <taxon>Neopterygii</taxon>
        <taxon>Teleostei</taxon>
        <taxon>Neoteleostei</taxon>
        <taxon>Acanthomorphata</taxon>
        <taxon>Ovalentaria</taxon>
        <taxon>Atherinomorphae</taxon>
        <taxon>Cyprinodontiformes</taxon>
        <taxon>Cyprinodontidae</taxon>
        <taxon>Cyprinodon</taxon>
    </lineage>
</organism>
<feature type="compositionally biased region" description="Basic and acidic residues" evidence="1">
    <location>
        <begin position="66"/>
        <end position="80"/>
    </location>
</feature>
<dbReference type="PANTHER" id="PTHR48484:SF1">
    <property type="entry name" value="DENTIN SIALOPHOSPHOPROTEIN"/>
    <property type="match status" value="1"/>
</dbReference>
<accession>A0A3Q2DRD5</accession>
<feature type="region of interest" description="Disordered" evidence="1">
    <location>
        <begin position="371"/>
        <end position="407"/>
    </location>
</feature>
<dbReference type="GO" id="GO:0005125">
    <property type="term" value="F:cytokine activity"/>
    <property type="evidence" value="ECO:0007669"/>
    <property type="project" value="InterPro"/>
</dbReference>
<dbReference type="InterPro" id="IPR036034">
    <property type="entry name" value="PDZ_sf"/>
</dbReference>
<dbReference type="SUPFAM" id="SSF50156">
    <property type="entry name" value="PDZ domain-like"/>
    <property type="match status" value="2"/>
</dbReference>
<dbReference type="OMA" id="SHKHPET"/>
<dbReference type="Pfam" id="PF00595">
    <property type="entry name" value="PDZ"/>
    <property type="match status" value="2"/>
</dbReference>
<proteinExistence type="predicted"/>
<dbReference type="OrthoDB" id="42382at2759"/>
<dbReference type="RefSeq" id="XP_015236001.1">
    <property type="nucleotide sequence ID" value="XM_015380515.1"/>
</dbReference>
<evidence type="ECO:0000256" key="1">
    <source>
        <dbReference type="SAM" id="MobiDB-lite"/>
    </source>
</evidence>
<feature type="region of interest" description="Disordered" evidence="1">
    <location>
        <begin position="730"/>
        <end position="757"/>
    </location>
</feature>
<feature type="region of interest" description="Disordered" evidence="1">
    <location>
        <begin position="440"/>
        <end position="499"/>
    </location>
</feature>
<dbReference type="Ensembl" id="ENSCVAT00000009436.1">
    <property type="protein sequence ID" value="ENSCVAP00000003800.1"/>
    <property type="gene ID" value="ENSCVAG00000005029.1"/>
</dbReference>
<feature type="compositionally biased region" description="Polar residues" evidence="1">
    <location>
        <begin position="588"/>
        <end position="610"/>
    </location>
</feature>
<dbReference type="InterPro" id="IPR001478">
    <property type="entry name" value="PDZ"/>
</dbReference>
<feature type="region of interest" description="Disordered" evidence="1">
    <location>
        <begin position="1"/>
        <end position="81"/>
    </location>
</feature>
<feature type="compositionally biased region" description="Basic and acidic residues" evidence="1">
    <location>
        <begin position="371"/>
        <end position="381"/>
    </location>
</feature>
<evidence type="ECO:0000259" key="2">
    <source>
        <dbReference type="PROSITE" id="PS50106"/>
    </source>
</evidence>
<dbReference type="GO" id="GO:0042609">
    <property type="term" value="F:CD4 receptor binding"/>
    <property type="evidence" value="ECO:0007669"/>
    <property type="project" value="TreeGrafter"/>
</dbReference>
<feature type="compositionally biased region" description="Polar residues" evidence="1">
    <location>
        <begin position="23"/>
        <end position="34"/>
    </location>
</feature>
<feature type="compositionally biased region" description="Polar residues" evidence="1">
    <location>
        <begin position="747"/>
        <end position="757"/>
    </location>
</feature>
<name>A0A3Q2DRD5_CYPVA</name>
<keyword evidence="4" id="KW-1185">Reference proteome</keyword>
<protein>
    <submittedName>
        <fullName evidence="3">Uncharacterized LOC107088383</fullName>
    </submittedName>
</protein>
<evidence type="ECO:0000313" key="4">
    <source>
        <dbReference type="Proteomes" id="UP000265020"/>
    </source>
</evidence>
<dbReference type="Gene3D" id="2.30.42.10">
    <property type="match status" value="2"/>
</dbReference>
<dbReference type="SMART" id="SM00228">
    <property type="entry name" value="PDZ"/>
    <property type="match status" value="2"/>
</dbReference>
<evidence type="ECO:0000313" key="3">
    <source>
        <dbReference type="Ensembl" id="ENSCVAP00000022381.1"/>
    </source>
</evidence>
<sequence length="1041" mass="115734">MDLLPPSTSENISTRTGGRFTVRSANSPSYSLNRRSGFRKRPLPDNVESNNDTAINKDVVGTTHTELSKKDTSERKHTENGTDVGTQLFISRESTEGRRGNLKSKHLSLDRGLDLGSSPLNVRGGMSNLLGKREAGGFEKQKKDIENISRGMSSSLKGFKTESPSYIKGNSSYNKDFAGGTSKVNSLPFRFRTESVPSSRFTDDSLGSEGGQSIQERIRKLFESAGETTVGGTFPRRFSSGEVCSPVRKTVPSFWAQKETNRTRSETVASPHAVQLKERSTGTQWQGEFKSNYLEDDKKRREKMEMGTKSLDRGRSRNTIAANLRSLRAAESMAKSQTFIGDTSSIFQQKKGNINQEDCRADTRERMKVRESNIERDEETKAQTGLKSITAEDDVFDEGPRKGTLQLTERKRLTEILSVPSSTSVRNKINQFEALTQRATSQVQASRRLFSAPANPFETQERIKRRGSAIKNIDEQSYKQEEKKDEKEEEKKKPASERSLSVDEVIIRLGKLETDGVHLLDKRKNDFSEDISKYSSPKKNLHIPLDEETRRHSKLFCFDETDLVKHLSPEDSNIKNMTTKVQPRPPSEISSPVSEDEQTPTNTPLNTSPFLSPVSEPENTFPVADHATLPVFGKKVKTKDTDSTLLPAITTLSHNNKSDVFITHKDKTQDKVSTDLPTQTSSQDWSDVFYPDVKNDLPKGRKRLADLNAWIAGLNPEDNSWNDFIGEYEDDESTQKDDDSNYDSDSGESSVTITSNMSQSEHKSFSLSFSDLVIISGTDYESENDMEDWQLSGRRSVSLSSDISTFSCVSLLPTEEIDKLVEDVKNLGDETLQDYDDVQVVVLHKEVGVGLGFSLEGGVDQNKPITVRKVFNSGVAAQEGSIREGDRVLSINGTALSETGHWQAVKILRKAKDREMAVVVLRKGDLSGGSKLEVQGNNEMATTTQYETGQRVCVQLQKNSRDLGFSLFGGVGSSEGNRPLTVKTIFPGGPADKVFPGDEILEIQGTSVVRMRRPEVLAFIKNLSSGPVEVVLQRPLKVTEL</sequence>
<dbReference type="InterPro" id="IPR055287">
    <property type="entry name" value="IL-16-like"/>
</dbReference>
<feature type="compositionally biased region" description="Basic and acidic residues" evidence="1">
    <location>
        <begin position="472"/>
        <end position="496"/>
    </location>
</feature>
<feature type="domain" description="PDZ" evidence="2">
    <location>
        <begin position="953"/>
        <end position="1022"/>
    </location>
</feature>
<feature type="region of interest" description="Disordered" evidence="1">
    <location>
        <begin position="575"/>
        <end position="618"/>
    </location>
</feature>
<dbReference type="STRING" id="28743.ENSCVAP00000022381"/>
<dbReference type="AlphaFoldDB" id="A0A3Q2DRD5"/>
<feature type="domain" description="PDZ" evidence="2">
    <location>
        <begin position="840"/>
        <end position="923"/>
    </location>
</feature>
<dbReference type="GO" id="GO:0050930">
    <property type="term" value="P:induction of positive chemotaxis"/>
    <property type="evidence" value="ECO:0007669"/>
    <property type="project" value="InterPro"/>
</dbReference>